<dbReference type="EMBL" id="BPLR01003500">
    <property type="protein sequence ID" value="GIX85304.1"/>
    <property type="molecule type" value="Genomic_DNA"/>
</dbReference>
<sequence>MQQPPSDRVRDDIISLYQSKDMRDVMNFTSFMIHLSRIFHSLRKPEVLEISKDASIELKLCLDRMFPKGVEFLKEQLYKVPFHVNQDLIEWKFLQNLAMEDPDSVLQKTFENRALRVLYTLAEYKWIHEPKNVYLYDWEQLGELVLDYIYGYAWTDKLLKQHPTCPICLQPMWTPKKLLVIINFTKVAFADGWKLDTTHVPCVEKNFNSSNPKNGRKFDAGKEHSSELVSNFLPFFRLDGLPTLESYIHNTLSNINVKKYK</sequence>
<evidence type="ECO:0000313" key="2">
    <source>
        <dbReference type="Proteomes" id="UP001054945"/>
    </source>
</evidence>
<comment type="caution">
    <text evidence="1">The sequence shown here is derived from an EMBL/GenBank/DDBJ whole genome shotgun (WGS) entry which is preliminary data.</text>
</comment>
<evidence type="ECO:0000313" key="1">
    <source>
        <dbReference type="EMBL" id="GIX85304.1"/>
    </source>
</evidence>
<gene>
    <name evidence="1" type="ORF">CEXT_106041</name>
</gene>
<keyword evidence="2" id="KW-1185">Reference proteome</keyword>
<protein>
    <submittedName>
        <fullName evidence="1">Uncharacterized protein</fullName>
    </submittedName>
</protein>
<proteinExistence type="predicted"/>
<name>A0AAV4NP32_CAEEX</name>
<dbReference type="AlphaFoldDB" id="A0AAV4NP32"/>
<reference evidence="1 2" key="1">
    <citation type="submission" date="2021-06" db="EMBL/GenBank/DDBJ databases">
        <title>Caerostris extrusa draft genome.</title>
        <authorList>
            <person name="Kono N."/>
            <person name="Arakawa K."/>
        </authorList>
    </citation>
    <scope>NUCLEOTIDE SEQUENCE [LARGE SCALE GENOMIC DNA]</scope>
</reference>
<accession>A0AAV4NP32</accession>
<dbReference type="Proteomes" id="UP001054945">
    <property type="component" value="Unassembled WGS sequence"/>
</dbReference>
<organism evidence="1 2">
    <name type="scientific">Caerostris extrusa</name>
    <name type="common">Bark spider</name>
    <name type="synonym">Caerostris bankana</name>
    <dbReference type="NCBI Taxonomy" id="172846"/>
    <lineage>
        <taxon>Eukaryota</taxon>
        <taxon>Metazoa</taxon>
        <taxon>Ecdysozoa</taxon>
        <taxon>Arthropoda</taxon>
        <taxon>Chelicerata</taxon>
        <taxon>Arachnida</taxon>
        <taxon>Araneae</taxon>
        <taxon>Araneomorphae</taxon>
        <taxon>Entelegynae</taxon>
        <taxon>Araneoidea</taxon>
        <taxon>Araneidae</taxon>
        <taxon>Caerostris</taxon>
    </lineage>
</organism>